<evidence type="ECO:0000313" key="1">
    <source>
        <dbReference type="EMBL" id="PXW53662.1"/>
    </source>
</evidence>
<reference evidence="1 2" key="1">
    <citation type="submission" date="2018-05" db="EMBL/GenBank/DDBJ databases">
        <title>Genomic Encyclopedia of Type Strains, Phase IV (KMG-IV): sequencing the most valuable type-strain genomes for metagenomic binning, comparative biology and taxonomic classification.</title>
        <authorList>
            <person name="Goeker M."/>
        </authorList>
    </citation>
    <scope>NUCLEOTIDE SEQUENCE [LARGE SCALE GENOMIC DNA]</scope>
    <source>
        <strain evidence="1 2">DSM 6462</strain>
    </source>
</reference>
<gene>
    <name evidence="1" type="ORF">C7450_113150</name>
</gene>
<dbReference type="RefSeq" id="WP_110377620.1">
    <property type="nucleotide sequence ID" value="NZ_CAKNFM010000006.1"/>
</dbReference>
<dbReference type="AlphaFoldDB" id="A0A2V3TXR5"/>
<dbReference type="SUPFAM" id="SSF54637">
    <property type="entry name" value="Thioesterase/thiol ester dehydrase-isomerase"/>
    <property type="match status" value="1"/>
</dbReference>
<dbReference type="OrthoDB" id="7204167at2"/>
<sequence>MRPSNDFVATEYVAAWKPFTVRRTVRWAECDPAGVVYAGNFTEYMLATAHLFRQVVLGRPVGQRDEKARYGTPGKALSMVFHSPLWPGDVFDMAVYLGPVGTRTTDILVHAFRVDTGRDVFVGRVTSIYVSAHDRLGAIDVPDDVKAAFEDYRRETGQQPEILTQVARQRGT</sequence>
<dbReference type="InterPro" id="IPR029069">
    <property type="entry name" value="HotDog_dom_sf"/>
</dbReference>
<dbReference type="EMBL" id="QJJK01000013">
    <property type="protein sequence ID" value="PXW53662.1"/>
    <property type="molecule type" value="Genomic_DNA"/>
</dbReference>
<organism evidence="1 2">
    <name type="scientific">Chelatococcus asaccharovorans</name>
    <dbReference type="NCBI Taxonomy" id="28210"/>
    <lineage>
        <taxon>Bacteria</taxon>
        <taxon>Pseudomonadati</taxon>
        <taxon>Pseudomonadota</taxon>
        <taxon>Alphaproteobacteria</taxon>
        <taxon>Hyphomicrobiales</taxon>
        <taxon>Chelatococcaceae</taxon>
        <taxon>Chelatococcus</taxon>
    </lineage>
</organism>
<keyword evidence="2" id="KW-1185">Reference proteome</keyword>
<accession>A0A2V3TXR5</accession>
<protein>
    <submittedName>
        <fullName evidence="1">Acyl-CoA thioesterase FadM</fullName>
    </submittedName>
</protein>
<proteinExistence type="predicted"/>
<dbReference type="CDD" id="cd00586">
    <property type="entry name" value="4HBT"/>
    <property type="match status" value="1"/>
</dbReference>
<comment type="caution">
    <text evidence="1">The sequence shown here is derived from an EMBL/GenBank/DDBJ whole genome shotgun (WGS) entry which is preliminary data.</text>
</comment>
<name>A0A2V3TXR5_9HYPH</name>
<evidence type="ECO:0000313" key="2">
    <source>
        <dbReference type="Proteomes" id="UP000248021"/>
    </source>
</evidence>
<dbReference type="Proteomes" id="UP000248021">
    <property type="component" value="Unassembled WGS sequence"/>
</dbReference>
<dbReference type="Pfam" id="PF13279">
    <property type="entry name" value="4HBT_2"/>
    <property type="match status" value="1"/>
</dbReference>
<dbReference type="Gene3D" id="3.10.129.10">
    <property type="entry name" value="Hotdog Thioesterase"/>
    <property type="match status" value="1"/>
</dbReference>